<reference evidence="1" key="1">
    <citation type="submission" date="2019-08" db="EMBL/GenBank/DDBJ databases">
        <authorList>
            <person name="Kucharzyk K."/>
            <person name="Murdoch R.W."/>
            <person name="Higgins S."/>
            <person name="Loffler F."/>
        </authorList>
    </citation>
    <scope>NUCLEOTIDE SEQUENCE</scope>
</reference>
<gene>
    <name evidence="1" type="ORF">SDC9_170575</name>
</gene>
<dbReference type="EMBL" id="VSSQ01071627">
    <property type="protein sequence ID" value="MPN23187.1"/>
    <property type="molecule type" value="Genomic_DNA"/>
</dbReference>
<protein>
    <submittedName>
        <fullName evidence="1">Uncharacterized protein</fullName>
    </submittedName>
</protein>
<proteinExistence type="predicted"/>
<accession>A0A645G8F9</accession>
<organism evidence="1">
    <name type="scientific">bioreactor metagenome</name>
    <dbReference type="NCBI Taxonomy" id="1076179"/>
    <lineage>
        <taxon>unclassified sequences</taxon>
        <taxon>metagenomes</taxon>
        <taxon>ecological metagenomes</taxon>
    </lineage>
</organism>
<evidence type="ECO:0000313" key="1">
    <source>
        <dbReference type="EMBL" id="MPN23187.1"/>
    </source>
</evidence>
<name>A0A645G8F9_9ZZZZ</name>
<dbReference type="AlphaFoldDB" id="A0A645G8F9"/>
<comment type="caution">
    <text evidence="1">The sequence shown here is derived from an EMBL/GenBank/DDBJ whole genome shotgun (WGS) entry which is preliminary data.</text>
</comment>
<sequence length="171" mass="18707">MFAAVENCGHHCPAVAAEHASVVGHGVASGEAPDHIVDHLGGNSAEEGVLTVFTDGSNHVISLRQLFHQLVDFFRRILEDRIQRDDVFAARLGKPGCDRRMLSEIGGEKNTHDFSGMFFRGIGDHFRGPVRATVIDQKNFIGASDLVAGGNTAVHQFLQVQFFIVHRYDNG</sequence>